<feature type="transmembrane region" description="Helical" evidence="1">
    <location>
        <begin position="74"/>
        <end position="92"/>
    </location>
</feature>
<feature type="transmembrane region" description="Helical" evidence="1">
    <location>
        <begin position="41"/>
        <end position="62"/>
    </location>
</feature>
<dbReference type="EMBL" id="JAAMCP010000017">
    <property type="protein sequence ID" value="NTF39970.1"/>
    <property type="molecule type" value="Genomic_DNA"/>
</dbReference>
<keyword evidence="1" id="KW-0812">Transmembrane</keyword>
<evidence type="ECO:0000313" key="4">
    <source>
        <dbReference type="Proteomes" id="UP000663912"/>
    </source>
</evidence>
<keyword evidence="3" id="KW-0614">Plasmid</keyword>
<keyword evidence="1" id="KW-1133">Transmembrane helix</keyword>
<protein>
    <submittedName>
        <fullName evidence="3">Uncharacterized protein</fullName>
    </submittedName>
</protein>
<organism evidence="3 4">
    <name type="scientific">Agrobacterium rubi</name>
    <dbReference type="NCBI Taxonomy" id="28099"/>
    <lineage>
        <taxon>Bacteria</taxon>
        <taxon>Pseudomonadati</taxon>
        <taxon>Pseudomonadota</taxon>
        <taxon>Alphaproteobacteria</taxon>
        <taxon>Hyphomicrobiales</taxon>
        <taxon>Rhizobiaceae</taxon>
        <taxon>Rhizobium/Agrobacterium group</taxon>
        <taxon>Agrobacterium</taxon>
    </lineage>
</organism>
<evidence type="ECO:0000313" key="5">
    <source>
        <dbReference type="Proteomes" id="UP000822331"/>
    </source>
</evidence>
<name>A0AAE7UTM4_9HYPH</name>
<dbReference type="Proteomes" id="UP000822331">
    <property type="component" value="Unassembled WGS sequence"/>
</dbReference>
<sequence>MIQTGDQNQQRGNVGSLERIRFYTGAMNNMTRVLFRNLHPLYGWLFSIAWCAISIAIAIVFFLKQNLTADPMGAAIAIVFPLTAPFVLARFLQVPVISIWEKSNDDWLITRRWPWKVETEQVDRRSLPMPTIEHESDNEGGVKYRCLLRLTKGVIEFAKYRRREQAELACDRMKRALLGNS</sequence>
<accession>A0AAE7UTM4</accession>
<reference evidence="2 5" key="1">
    <citation type="journal article" date="2020" name="Science">
        <title>Unexpected conservation and global transmission of agrobacterial virulence plasmids.</title>
        <authorList>
            <person name="Weisberg A.J."/>
            <person name="Davis E.W. 2nd"/>
            <person name="Tabima J."/>
            <person name="Belcher M.S."/>
            <person name="Miller M."/>
            <person name="Kuo C.H."/>
            <person name="Loper J.E."/>
            <person name="Grunwald N.J."/>
            <person name="Putnam M.L."/>
            <person name="Chang J.H."/>
        </authorList>
    </citation>
    <scope>NUCLEOTIDE SEQUENCE [LARGE SCALE GENOMIC DNA]</scope>
    <source>
        <strain evidence="2 5">A19/93</strain>
    </source>
</reference>
<dbReference type="KEGG" id="arui:G6M88_25665"/>
<keyword evidence="1" id="KW-0472">Membrane</keyword>
<dbReference type="RefSeq" id="WP_141680757.1">
    <property type="nucleotide sequence ID" value="NZ_CP049211.1"/>
</dbReference>
<proteinExistence type="predicted"/>
<evidence type="ECO:0000256" key="1">
    <source>
        <dbReference type="SAM" id="Phobius"/>
    </source>
</evidence>
<dbReference type="EMBL" id="CP049211">
    <property type="protein sequence ID" value="QTG03837.1"/>
    <property type="molecule type" value="Genomic_DNA"/>
</dbReference>
<evidence type="ECO:0000313" key="3">
    <source>
        <dbReference type="EMBL" id="QTG03837.1"/>
    </source>
</evidence>
<dbReference type="AlphaFoldDB" id="A0AAE7UTM4"/>
<keyword evidence="5" id="KW-1185">Reference proteome</keyword>
<reference evidence="3" key="2">
    <citation type="submission" date="2020-02" db="EMBL/GenBank/DDBJ databases">
        <title>Unexpected conservation and global transmission of agrobacterial virulence plasmids.</title>
        <authorList>
            <person name="Weisberg A.J."/>
            <person name="Davis E.W. II"/>
            <person name="Tabima J.R."/>
            <person name="Belcher M.S."/>
            <person name="Miller M."/>
            <person name="Kuo C.-H."/>
            <person name="Loper J.E."/>
            <person name="Grunwald N.J."/>
            <person name="Putnam M.L."/>
            <person name="Chang J.H."/>
        </authorList>
    </citation>
    <scope>NUCLEOTIDE SEQUENCE</scope>
    <source>
        <strain evidence="3">W2/73</strain>
        <plasmid evidence="3">pW2_73_4</plasmid>
    </source>
</reference>
<dbReference type="Proteomes" id="UP000663912">
    <property type="component" value="Plasmid pW2_73_4"/>
</dbReference>
<gene>
    <name evidence="2" type="ORF">G6L72_25135</name>
    <name evidence="3" type="ORF">G6M88_25665</name>
</gene>
<evidence type="ECO:0000313" key="2">
    <source>
        <dbReference type="EMBL" id="NTF39970.1"/>
    </source>
</evidence>
<geneLocation type="plasmid" evidence="3 4">
    <name>pW2_73_4</name>
</geneLocation>